<organism evidence="8 9">
    <name type="scientific">Brytella acorum</name>
    <dbReference type="NCBI Taxonomy" id="2959299"/>
    <lineage>
        <taxon>Bacteria</taxon>
        <taxon>Pseudomonadati</taxon>
        <taxon>Pseudomonadota</taxon>
        <taxon>Alphaproteobacteria</taxon>
        <taxon>Acetobacterales</taxon>
        <taxon>Acetobacteraceae</taxon>
        <taxon>Brytella</taxon>
    </lineage>
</organism>
<evidence type="ECO:0000256" key="4">
    <source>
        <dbReference type="ARBA" id="ARBA00022692"/>
    </source>
</evidence>
<evidence type="ECO:0000256" key="6">
    <source>
        <dbReference type="ARBA" id="ARBA00023136"/>
    </source>
</evidence>
<proteinExistence type="inferred from homology"/>
<dbReference type="GO" id="GO:0009306">
    <property type="term" value="P:protein secretion"/>
    <property type="evidence" value="ECO:0007669"/>
    <property type="project" value="InterPro"/>
</dbReference>
<feature type="transmembrane region" description="Helical" evidence="7">
    <location>
        <begin position="91"/>
        <end position="111"/>
    </location>
</feature>
<keyword evidence="4 7" id="KW-0812">Transmembrane</keyword>
<evidence type="ECO:0000256" key="5">
    <source>
        <dbReference type="ARBA" id="ARBA00022989"/>
    </source>
</evidence>
<keyword evidence="8" id="KW-0969">Cilium</keyword>
<evidence type="ECO:0000256" key="1">
    <source>
        <dbReference type="ARBA" id="ARBA00004651"/>
    </source>
</evidence>
<feature type="transmembrane region" description="Helical" evidence="7">
    <location>
        <begin position="223"/>
        <end position="245"/>
    </location>
</feature>
<keyword evidence="5 7" id="KW-1133">Transmembrane helix</keyword>
<evidence type="ECO:0000256" key="7">
    <source>
        <dbReference type="SAM" id="Phobius"/>
    </source>
</evidence>
<feature type="transmembrane region" description="Helical" evidence="7">
    <location>
        <begin position="32"/>
        <end position="54"/>
    </location>
</feature>
<sequence length="706" mass="76234">MLNININHISNVCIKKLTLILEKFPLISNIRINSGVVLAVSVILVLSIIVFPVSPVFLDLGLSLSLTISVLVIMVSLFIEKPLDFSSFPSLILFTTILRLALEVATARLILSHGFEGTYAAGHVVAAFGSLLMGGDLFIGSIIFIIILIVNFMVITKGSSRIAEVAARFSLDAMPGKQMAIDAELSSGAINDEVARSRRRHLEEESAFFGTMDGAAKFVRGDAIAGIIIAVVNICGGLIIGLVRHNMSLFEALNTFSTLAVGDGLIAQIPALLVSTAAGIVVTKGAGTERTDVVLSRQLTSEKKPILITSIICLIFSFIPGLPSWIFFLISFFCISILLLGYYNNNKHGEFALNASSIIPESKVDACERVIVPTIDPLKIELGSSLLAVMNSESSRLTSKIKTIRQLLANDIGFILPPVRIQDNLSLPAEAYSIKVRDIEVASGRVKPNGLLSMDPKGGIPKISGEETVDPAFGIKALWIDPRDREVALMEGYTVVDSIGVIVTHLSESIKNNISDLFSYHDADKIISSCSEEDMKIISNIIPNIVSVGTVHRILQSILSENISIRDISVILEAIQEASTLGLKLVPEIVAHVRLRLSRQISAKFSNEKGEISAILLGGLWSSVFLNASRGGGIGGIAAQELNKFLNEIRGVINQSFSNGPVVIIVDPEIRLSVKSVMERLKPIIYVLSFAEISHNVKINAVARLE</sequence>
<dbReference type="Gene3D" id="3.40.30.60">
    <property type="entry name" value="FHIPEP family, domain 1"/>
    <property type="match status" value="1"/>
</dbReference>
<keyword evidence="6 7" id="KW-0472">Membrane</keyword>
<dbReference type="Proteomes" id="UP001176960">
    <property type="component" value="Unassembled WGS sequence"/>
</dbReference>
<comment type="subcellular location">
    <subcellularLocation>
        <location evidence="1">Cell membrane</location>
        <topology evidence="1">Multi-pass membrane protein</topology>
    </subcellularLocation>
</comment>
<comment type="caution">
    <text evidence="8">The sequence shown here is derived from an EMBL/GenBank/DDBJ whole genome shotgun (WGS) entry which is preliminary data.</text>
</comment>
<dbReference type="InterPro" id="IPR001712">
    <property type="entry name" value="T3SS_FHIPEP"/>
</dbReference>
<evidence type="ECO:0000313" key="8">
    <source>
        <dbReference type="EMBL" id="CAI9119827.1"/>
    </source>
</evidence>
<keyword evidence="3" id="KW-1003">Cell membrane</keyword>
<dbReference type="InterPro" id="IPR025505">
    <property type="entry name" value="FHIPEP_CS"/>
</dbReference>
<dbReference type="EMBL" id="CATKSH010000003">
    <property type="protein sequence ID" value="CAI9119827.1"/>
    <property type="molecule type" value="Genomic_DNA"/>
</dbReference>
<evidence type="ECO:0000256" key="2">
    <source>
        <dbReference type="ARBA" id="ARBA00008835"/>
    </source>
</evidence>
<dbReference type="PIRSF" id="PIRSF005419">
    <property type="entry name" value="FlhA"/>
    <property type="match status" value="1"/>
</dbReference>
<dbReference type="Pfam" id="PF00771">
    <property type="entry name" value="FHIPEP"/>
    <property type="match status" value="1"/>
</dbReference>
<feature type="transmembrane region" description="Helical" evidence="7">
    <location>
        <begin position="131"/>
        <end position="154"/>
    </location>
</feature>
<dbReference type="GO" id="GO:0005886">
    <property type="term" value="C:plasma membrane"/>
    <property type="evidence" value="ECO:0007669"/>
    <property type="project" value="UniProtKB-SubCell"/>
</dbReference>
<comment type="similarity">
    <text evidence="2">Belongs to the FHIPEP (flagella/HR/invasion proteins export pore) family.</text>
</comment>
<dbReference type="RefSeq" id="WP_289840929.1">
    <property type="nucleotide sequence ID" value="NZ_CATKSH010000003.1"/>
</dbReference>
<feature type="transmembrane region" description="Helical" evidence="7">
    <location>
        <begin position="304"/>
        <end position="319"/>
    </location>
</feature>
<dbReference type="InterPro" id="IPR042196">
    <property type="entry name" value="FHIPEP_4"/>
</dbReference>
<dbReference type="GO" id="GO:0044780">
    <property type="term" value="P:bacterial-type flagellum assembly"/>
    <property type="evidence" value="ECO:0007669"/>
    <property type="project" value="TreeGrafter"/>
</dbReference>
<keyword evidence="8" id="KW-0966">Cell projection</keyword>
<keyword evidence="8" id="KW-0282">Flagellum</keyword>
<feature type="transmembrane region" description="Helical" evidence="7">
    <location>
        <begin position="265"/>
        <end position="283"/>
    </location>
</feature>
<name>A0AA35Y0P2_9PROT</name>
<dbReference type="Gene3D" id="3.40.50.12790">
    <property type="entry name" value="FHIPEP family, domain 4"/>
    <property type="match status" value="1"/>
</dbReference>
<dbReference type="InterPro" id="IPR042193">
    <property type="entry name" value="FHIPEP_3"/>
</dbReference>
<dbReference type="Gene3D" id="1.10.8.540">
    <property type="entry name" value="FHIPEP family, domain 3"/>
    <property type="match status" value="1"/>
</dbReference>
<dbReference type="PANTHER" id="PTHR30161:SF1">
    <property type="entry name" value="FLAGELLAR BIOSYNTHESIS PROTEIN FLHA-RELATED"/>
    <property type="match status" value="1"/>
</dbReference>
<evidence type="ECO:0000256" key="3">
    <source>
        <dbReference type="ARBA" id="ARBA00022475"/>
    </source>
</evidence>
<keyword evidence="9" id="KW-1185">Reference proteome</keyword>
<dbReference type="PRINTS" id="PR00949">
    <property type="entry name" value="TYPE3IMAPROT"/>
</dbReference>
<dbReference type="PANTHER" id="PTHR30161">
    <property type="entry name" value="FLAGELLAR EXPORT PROTEIN, MEMBRANE FLHA SUBUNIT-RELATED"/>
    <property type="match status" value="1"/>
</dbReference>
<reference evidence="8" key="1">
    <citation type="submission" date="2023-03" db="EMBL/GenBank/DDBJ databases">
        <authorList>
            <person name="Cleenwerck I."/>
        </authorList>
    </citation>
    <scope>NUCLEOTIDE SEQUENCE</scope>
    <source>
        <strain evidence="8">LMG 32879</strain>
    </source>
</reference>
<protein>
    <submittedName>
        <fullName evidence="8">Flagellar biosynthesis protein FlhA</fullName>
    </submittedName>
</protein>
<feature type="transmembrane region" description="Helical" evidence="7">
    <location>
        <begin position="60"/>
        <end position="79"/>
    </location>
</feature>
<dbReference type="AlphaFoldDB" id="A0AA35Y0P2"/>
<evidence type="ECO:0000313" key="9">
    <source>
        <dbReference type="Proteomes" id="UP001176960"/>
    </source>
</evidence>
<dbReference type="PROSITE" id="PS00994">
    <property type="entry name" value="FHIPEP"/>
    <property type="match status" value="1"/>
</dbReference>
<dbReference type="InterPro" id="IPR042194">
    <property type="entry name" value="FHIPEP_1"/>
</dbReference>
<gene>
    <name evidence="8" type="ORF">LMG32879_000653</name>
</gene>
<accession>A0AA35Y0P2</accession>